<evidence type="ECO:0000256" key="2">
    <source>
        <dbReference type="SAM" id="MobiDB-lite"/>
    </source>
</evidence>
<dbReference type="InterPro" id="IPR051465">
    <property type="entry name" value="Cell_Envelope_Struct_Comp"/>
</dbReference>
<dbReference type="PANTHER" id="PTHR43308:SF5">
    <property type="entry name" value="S-LAYER PROTEIN _ PEPTIDOGLYCAN ENDO-BETA-N-ACETYLGLUCOSAMINIDASE"/>
    <property type="match status" value="1"/>
</dbReference>
<accession>A0ABW3D987</accession>
<reference evidence="6" key="1">
    <citation type="journal article" date="2019" name="Int. J. Syst. Evol. Microbiol.">
        <title>The Global Catalogue of Microorganisms (GCM) 10K type strain sequencing project: providing services to taxonomists for standard genome sequencing and annotation.</title>
        <authorList>
            <consortium name="The Broad Institute Genomics Platform"/>
            <consortium name="The Broad Institute Genome Sequencing Center for Infectious Disease"/>
            <person name="Wu L."/>
            <person name="Ma J."/>
        </authorList>
    </citation>
    <scope>NUCLEOTIDE SEQUENCE [LARGE SCALE GENOMIC DNA]</scope>
    <source>
        <strain evidence="6">CCUG 57263</strain>
    </source>
</reference>
<dbReference type="EMBL" id="JBHTIU010000031">
    <property type="protein sequence ID" value="MFD0869531.1"/>
    <property type="molecule type" value="Genomic_DNA"/>
</dbReference>
<dbReference type="PROSITE" id="PS51272">
    <property type="entry name" value="SLH"/>
    <property type="match status" value="3"/>
</dbReference>
<protein>
    <submittedName>
        <fullName evidence="5">S-layer homology domain-containing protein</fullName>
    </submittedName>
</protein>
<keyword evidence="6" id="KW-1185">Reference proteome</keyword>
<comment type="caution">
    <text evidence="5">The sequence shown here is derived from an EMBL/GenBank/DDBJ whole genome shotgun (WGS) entry which is preliminary data.</text>
</comment>
<feature type="domain" description="SLH" evidence="4">
    <location>
        <begin position="646"/>
        <end position="705"/>
    </location>
</feature>
<sequence>MGMKKKMLVSSLAASFVLSSLPVLPLSSHEWPNKLGIQRAAASDFSELPLPELADKIAGQIKELTKDFTEEERQVIKELRSRLASLDAATAKALVAPIWARLESKADDKVKYPDLTLDNLVWLIQRMAAINDETLIEDLEELHRDPKARKMFNQLSKVAGVPGIGMGDFQQFRKKVYDELEALVRKEIPSLFVAVIEGRFKEEADKLVDQAIEIVVQHKSLKISKLLRELNVTSEDLRKTRKLFSDILDPDNKVQLAVAGVLVRSQIEFVPQTTNNGKTLTPTLRLFGYEINKLPYLSWKVVSDSEIYGKEGRFILPDNVESAKADIAATLEYKNMSMLIYKGTIEMGKGIVAPTNPPKPPNPPGPPKHPNPPNPPRPGGGNGGGGYSPTPPVHRPDVSKAIESISKVIAGLESAPGSYTRNEARGKARKAVEEAIRAVAVAKLNENLKIENGVAKADYDVEDLRDLLEDVKAIANEANEQLKQTNPDAGPAKVVFTLDFGQLEEVSRAELPIKKELMDLAKEYGIDAIAVRINGLTATFDMEQLQEDTIWKVEKLDRPATAAHQTLVSDVYELSFDAGGKPLTTFSTPVELRFPASPGNHDQELLALVKFDQGKTLVKGGMYDPDQQALIVGNKDFSVYGVIENHVSFHDLDEVKQWAGRQVSVISSKGIVEGRAEGEFNPRDFVTRAEFAKMIVKVLGLEDSTATESFSDVSDQDWFQPYVAAAVKYGVVNGRSEDKFEPNAYITRAEMAAMASRALMEARGYQMTPDMEKAAELFIDAGEVHSTLMPGVSLAAYEGIIIGEENQRFNPNNNSTRAQAAVMIYRLLNK</sequence>
<organism evidence="5 6">
    <name type="scientific">Paenibacillus residui</name>
    <dbReference type="NCBI Taxonomy" id="629724"/>
    <lineage>
        <taxon>Bacteria</taxon>
        <taxon>Bacillati</taxon>
        <taxon>Bacillota</taxon>
        <taxon>Bacilli</taxon>
        <taxon>Bacillales</taxon>
        <taxon>Paenibacillaceae</taxon>
        <taxon>Paenibacillus</taxon>
    </lineage>
</organism>
<name>A0ABW3D987_9BACL</name>
<dbReference type="InterPro" id="IPR001119">
    <property type="entry name" value="SLH_dom"/>
</dbReference>
<gene>
    <name evidence="5" type="ORF">ACFQ03_10250</name>
</gene>
<feature type="chain" id="PRO_5046164978" evidence="3">
    <location>
        <begin position="26"/>
        <end position="830"/>
    </location>
</feature>
<feature type="compositionally biased region" description="Pro residues" evidence="2">
    <location>
        <begin position="355"/>
        <end position="378"/>
    </location>
</feature>
<feature type="signal peptide" evidence="3">
    <location>
        <begin position="1"/>
        <end position="25"/>
    </location>
</feature>
<keyword evidence="3" id="KW-0732">Signal</keyword>
<feature type="coiled-coil region" evidence="1">
    <location>
        <begin position="54"/>
        <end position="89"/>
    </location>
</feature>
<evidence type="ECO:0000256" key="1">
    <source>
        <dbReference type="SAM" id="Coils"/>
    </source>
</evidence>
<dbReference type="Proteomes" id="UP001597120">
    <property type="component" value="Unassembled WGS sequence"/>
</dbReference>
<evidence type="ECO:0000259" key="4">
    <source>
        <dbReference type="PROSITE" id="PS51272"/>
    </source>
</evidence>
<feature type="region of interest" description="Disordered" evidence="2">
    <location>
        <begin position="351"/>
        <end position="397"/>
    </location>
</feature>
<evidence type="ECO:0000256" key="3">
    <source>
        <dbReference type="SAM" id="SignalP"/>
    </source>
</evidence>
<evidence type="ECO:0000313" key="5">
    <source>
        <dbReference type="EMBL" id="MFD0869531.1"/>
    </source>
</evidence>
<dbReference type="PANTHER" id="PTHR43308">
    <property type="entry name" value="OUTER MEMBRANE PROTEIN ALPHA-RELATED"/>
    <property type="match status" value="1"/>
</dbReference>
<evidence type="ECO:0000313" key="6">
    <source>
        <dbReference type="Proteomes" id="UP001597120"/>
    </source>
</evidence>
<dbReference type="Pfam" id="PF00395">
    <property type="entry name" value="SLH"/>
    <property type="match status" value="3"/>
</dbReference>
<keyword evidence="1" id="KW-0175">Coiled coil</keyword>
<feature type="domain" description="SLH" evidence="4">
    <location>
        <begin position="706"/>
        <end position="769"/>
    </location>
</feature>
<dbReference type="RefSeq" id="WP_379288031.1">
    <property type="nucleotide sequence ID" value="NZ_JBHTIU010000031.1"/>
</dbReference>
<proteinExistence type="predicted"/>
<feature type="domain" description="SLH" evidence="4">
    <location>
        <begin position="775"/>
        <end position="830"/>
    </location>
</feature>